<protein>
    <submittedName>
        <fullName evidence="6">Methyltransferase</fullName>
    </submittedName>
</protein>
<dbReference type="CDD" id="cd02440">
    <property type="entry name" value="AdoMet_MTases"/>
    <property type="match status" value="1"/>
</dbReference>
<evidence type="ECO:0000256" key="4">
    <source>
        <dbReference type="ARBA" id="ARBA00022691"/>
    </source>
</evidence>
<dbReference type="GeneID" id="87636167"/>
<sequence>MTAAVPTTTASRRLGVRTLPGVYAPQHDTHLLLRALARETVRPGSEVIDLGTGSGLLAVAAARRGAHVTAVDVGRRAVLTARLNALLARQRVTVHRGDLADPVPGQTYDLVLSNPPYVPSPLGPPPRRGSARAWDAGHDGRAVVDRICDAAPYLLRRGGVLLMVHSDLTDTEATLRRLTRGGLRAEVSDAASVPFGPVLLSRLPWLRGRGLLGEHADEENLVVIRAEQP</sequence>
<dbReference type="Pfam" id="PF05175">
    <property type="entry name" value="MTS"/>
    <property type="match status" value="1"/>
</dbReference>
<evidence type="ECO:0000313" key="7">
    <source>
        <dbReference type="EMBL" id="QKW47043.1"/>
    </source>
</evidence>
<dbReference type="GO" id="GO:0035657">
    <property type="term" value="C:eRF1 methyltransferase complex"/>
    <property type="evidence" value="ECO:0007669"/>
    <property type="project" value="TreeGrafter"/>
</dbReference>
<dbReference type="InterPro" id="IPR007848">
    <property type="entry name" value="Small_mtfrase_dom"/>
</dbReference>
<evidence type="ECO:0000313" key="6">
    <source>
        <dbReference type="EMBL" id="NEB69860.1"/>
    </source>
</evidence>
<evidence type="ECO:0000256" key="3">
    <source>
        <dbReference type="ARBA" id="ARBA00022679"/>
    </source>
</evidence>
<dbReference type="SUPFAM" id="SSF53335">
    <property type="entry name" value="S-adenosyl-L-methionine-dependent methyltransferases"/>
    <property type="match status" value="1"/>
</dbReference>
<accession>A0A6N9VAL4</accession>
<dbReference type="GO" id="GO:0008276">
    <property type="term" value="F:protein methyltransferase activity"/>
    <property type="evidence" value="ECO:0007669"/>
    <property type="project" value="TreeGrafter"/>
</dbReference>
<dbReference type="GO" id="GO:0003676">
    <property type="term" value="F:nucleic acid binding"/>
    <property type="evidence" value="ECO:0007669"/>
    <property type="project" value="InterPro"/>
</dbReference>
<dbReference type="InterPro" id="IPR029063">
    <property type="entry name" value="SAM-dependent_MTases_sf"/>
</dbReference>
<dbReference type="GO" id="GO:0008757">
    <property type="term" value="F:S-adenosylmethionine-dependent methyltransferase activity"/>
    <property type="evidence" value="ECO:0007669"/>
    <property type="project" value="TreeGrafter"/>
</dbReference>
<dbReference type="InterPro" id="IPR002052">
    <property type="entry name" value="DNA_methylase_N6_adenine_CS"/>
</dbReference>
<reference evidence="7 9" key="2">
    <citation type="submission" date="2020-06" db="EMBL/GenBank/DDBJ databases">
        <title>Genome mining for natural products.</title>
        <authorList>
            <person name="Zhang B."/>
            <person name="Shi J."/>
            <person name="Ge H."/>
        </authorList>
    </citation>
    <scope>NUCLEOTIDE SEQUENCE [LARGE SCALE GENOMIC DNA]</scope>
    <source>
        <strain evidence="7 9">NA06532</strain>
    </source>
</reference>
<keyword evidence="2 6" id="KW-0489">Methyltransferase</keyword>
<dbReference type="InterPro" id="IPR052190">
    <property type="entry name" value="Euk-Arch_PrmC-MTase"/>
</dbReference>
<organism evidence="6 8">
    <name type="scientific">Streptomyces microflavus</name>
    <name type="common">Streptomyces lipmanii</name>
    <dbReference type="NCBI Taxonomy" id="1919"/>
    <lineage>
        <taxon>Bacteria</taxon>
        <taxon>Bacillati</taxon>
        <taxon>Actinomycetota</taxon>
        <taxon>Actinomycetes</taxon>
        <taxon>Kitasatosporales</taxon>
        <taxon>Streptomycetaceae</taxon>
        <taxon>Streptomyces</taxon>
    </lineage>
</organism>
<dbReference type="AlphaFoldDB" id="A0A6N9VAL4"/>
<dbReference type="Proteomes" id="UP000471648">
    <property type="component" value="Unassembled WGS sequence"/>
</dbReference>
<dbReference type="PROSITE" id="PS00092">
    <property type="entry name" value="N6_MTASE"/>
    <property type="match status" value="1"/>
</dbReference>
<evidence type="ECO:0000256" key="2">
    <source>
        <dbReference type="ARBA" id="ARBA00022603"/>
    </source>
</evidence>
<keyword evidence="3 6" id="KW-0808">Transferase</keyword>
<evidence type="ECO:0000259" key="5">
    <source>
        <dbReference type="Pfam" id="PF05175"/>
    </source>
</evidence>
<dbReference type="EMBL" id="CP054926">
    <property type="protein sequence ID" value="QKW47043.1"/>
    <property type="molecule type" value="Genomic_DNA"/>
</dbReference>
<evidence type="ECO:0000313" key="8">
    <source>
        <dbReference type="Proteomes" id="UP000471648"/>
    </source>
</evidence>
<dbReference type="EMBL" id="JAAGME010000938">
    <property type="protein sequence ID" value="NEB69860.1"/>
    <property type="molecule type" value="Genomic_DNA"/>
</dbReference>
<evidence type="ECO:0000313" key="9">
    <source>
        <dbReference type="Proteomes" id="UP000509345"/>
    </source>
</evidence>
<reference evidence="6 8" key="1">
    <citation type="submission" date="2020-01" db="EMBL/GenBank/DDBJ databases">
        <title>Insect and environment-associated Actinomycetes.</title>
        <authorList>
            <person name="Currrie C."/>
            <person name="Chevrette M."/>
            <person name="Carlson C."/>
            <person name="Stubbendieck R."/>
            <person name="Wendt-Pienkowski E."/>
        </authorList>
    </citation>
    <scope>NUCLEOTIDE SEQUENCE [LARGE SCALE GENOMIC DNA]</scope>
    <source>
        <strain evidence="6 8">SID14438</strain>
    </source>
</reference>
<keyword evidence="4" id="KW-0949">S-adenosyl-L-methionine</keyword>
<evidence type="ECO:0000256" key="1">
    <source>
        <dbReference type="ARBA" id="ARBA00006149"/>
    </source>
</evidence>
<name>A0A6N9VAL4_STRMI</name>
<dbReference type="NCBIfam" id="TIGR00537">
    <property type="entry name" value="hemK_rel_arch"/>
    <property type="match status" value="1"/>
</dbReference>
<proteinExistence type="inferred from homology"/>
<dbReference type="GO" id="GO:0008170">
    <property type="term" value="F:N-methyltransferase activity"/>
    <property type="evidence" value="ECO:0007669"/>
    <property type="project" value="UniProtKB-ARBA"/>
</dbReference>
<feature type="domain" description="Methyltransferase small" evidence="5">
    <location>
        <begin position="15"/>
        <end position="117"/>
    </location>
</feature>
<dbReference type="PANTHER" id="PTHR45875:SF1">
    <property type="entry name" value="METHYLTRANSFERASE N6AMT1"/>
    <property type="match status" value="1"/>
</dbReference>
<dbReference type="PANTHER" id="PTHR45875">
    <property type="entry name" value="METHYLTRANSFERASE N6AMT1"/>
    <property type="match status" value="1"/>
</dbReference>
<dbReference type="InterPro" id="IPR004557">
    <property type="entry name" value="PrmC-related"/>
</dbReference>
<dbReference type="RefSeq" id="WP_031125336.1">
    <property type="nucleotide sequence ID" value="NZ_CP054926.1"/>
</dbReference>
<gene>
    <name evidence="6" type="ORF">G3I39_22815</name>
    <name evidence="7" type="ORF">HUT09_33320</name>
</gene>
<dbReference type="GO" id="GO:0032259">
    <property type="term" value="P:methylation"/>
    <property type="evidence" value="ECO:0007669"/>
    <property type="project" value="UniProtKB-KW"/>
</dbReference>
<dbReference type="Proteomes" id="UP000509345">
    <property type="component" value="Chromosome"/>
</dbReference>
<comment type="similarity">
    <text evidence="1">Belongs to the eukaryotic/archaeal PrmC-related family.</text>
</comment>
<dbReference type="Gene3D" id="3.40.50.150">
    <property type="entry name" value="Vaccinia Virus protein VP39"/>
    <property type="match status" value="1"/>
</dbReference>